<evidence type="ECO:0000256" key="3">
    <source>
        <dbReference type="ARBA" id="ARBA00023002"/>
    </source>
</evidence>
<evidence type="ECO:0000313" key="7">
    <source>
        <dbReference type="Proteomes" id="UP000077603"/>
    </source>
</evidence>
<dbReference type="Pfam" id="PF07992">
    <property type="entry name" value="Pyr_redox_2"/>
    <property type="match status" value="1"/>
</dbReference>
<accession>A0A172Y471</accession>
<dbReference type="EMBL" id="CP015614">
    <property type="protein sequence ID" value="ANF54007.1"/>
    <property type="molecule type" value="Genomic_DNA"/>
</dbReference>
<evidence type="ECO:0000313" key="6">
    <source>
        <dbReference type="EMBL" id="ANF54007.1"/>
    </source>
</evidence>
<evidence type="ECO:0000256" key="1">
    <source>
        <dbReference type="ARBA" id="ARBA00018719"/>
    </source>
</evidence>
<reference evidence="6 7" key="1">
    <citation type="journal article" date="2014" name="Genome Announc.">
        <title>Genome Sequence of a Promising Hydrogen-Producing Facultative Anaerobic Bacterium, Brevundimonas naejangsanensis Strain B1.</title>
        <authorList>
            <person name="Su H."/>
            <person name="Zhang T."/>
            <person name="Bao M."/>
            <person name="Jiang Y."/>
            <person name="Wang Y."/>
            <person name="Tan T."/>
        </authorList>
    </citation>
    <scope>NUCLEOTIDE SEQUENCE [LARGE SCALE GENOMIC DNA]</scope>
    <source>
        <strain evidence="6 7">B1</strain>
    </source>
</reference>
<keyword evidence="3" id="KW-0560">Oxidoreductase</keyword>
<organism evidence="6 7">
    <name type="scientific">Brevundimonas naejangsanensis</name>
    <dbReference type="NCBI Taxonomy" id="588932"/>
    <lineage>
        <taxon>Bacteria</taxon>
        <taxon>Pseudomonadati</taxon>
        <taxon>Pseudomonadota</taxon>
        <taxon>Alphaproteobacteria</taxon>
        <taxon>Caulobacterales</taxon>
        <taxon>Caulobacteraceae</taxon>
        <taxon>Brevundimonas</taxon>
    </lineage>
</organism>
<keyword evidence="2" id="KW-0285">Flavoprotein</keyword>
<dbReference type="PRINTS" id="PR00368">
    <property type="entry name" value="FADPNR"/>
</dbReference>
<dbReference type="InterPro" id="IPR023753">
    <property type="entry name" value="FAD/NAD-binding_dom"/>
</dbReference>
<dbReference type="Proteomes" id="UP000077603">
    <property type="component" value="Chromosome"/>
</dbReference>
<sequence>MAADPETNSELDVVVIGAGPAGLTAALYLARYRRKVLVLHDGRSRALRIPLTHNAPGFPEGVRGPDLIARMTRHAVQYGAAIQKAEVAAVKALAGGFSLNLTDGPTLVSRAVILATGVDLNQVDLPERVHEAAIRAGVLRYCPICDGYEHFGKRIGVIGCDTNGAAEALFLRGYSQNVTLMPLDRPELSSAEARVLADAGIRLEAGALRALEPGADDVTVRLDTGASLAFDVIYPALGRRPRSILAEQLGLVLTEAGCVTPDAVFESRVAGVFAAGDVVEGLDQISVAMGHGAVAGTRAHNWLREQEQATLQSRT</sequence>
<evidence type="ECO:0000256" key="2">
    <source>
        <dbReference type="ARBA" id="ARBA00022630"/>
    </source>
</evidence>
<dbReference type="GO" id="GO:0016491">
    <property type="term" value="F:oxidoreductase activity"/>
    <property type="evidence" value="ECO:0007669"/>
    <property type="project" value="UniProtKB-KW"/>
</dbReference>
<feature type="domain" description="FAD/NAD(P)-binding" evidence="5">
    <location>
        <begin position="12"/>
        <end position="292"/>
    </location>
</feature>
<keyword evidence="7" id="KW-1185">Reference proteome</keyword>
<keyword evidence="4" id="KW-0472">Membrane</keyword>
<proteinExistence type="predicted"/>
<keyword evidence="4" id="KW-1133">Transmembrane helix</keyword>
<dbReference type="InterPro" id="IPR036188">
    <property type="entry name" value="FAD/NAD-bd_sf"/>
</dbReference>
<feature type="transmembrane region" description="Helical" evidence="4">
    <location>
        <begin position="13"/>
        <end position="30"/>
    </location>
</feature>
<keyword evidence="4" id="KW-0812">Transmembrane</keyword>
<dbReference type="AlphaFoldDB" id="A0A172Y471"/>
<dbReference type="RefSeq" id="WP_035302236.1">
    <property type="nucleotide sequence ID" value="NZ_CP015614.1"/>
</dbReference>
<dbReference type="PANTHER" id="PTHR48105">
    <property type="entry name" value="THIOREDOXIN REDUCTASE 1-RELATED-RELATED"/>
    <property type="match status" value="1"/>
</dbReference>
<evidence type="ECO:0000256" key="4">
    <source>
        <dbReference type="SAM" id="Phobius"/>
    </source>
</evidence>
<evidence type="ECO:0000259" key="5">
    <source>
        <dbReference type="Pfam" id="PF07992"/>
    </source>
</evidence>
<name>A0A172Y471_9CAUL</name>
<protein>
    <recommendedName>
        <fullName evidence="1">Thioredoxin reductase</fullName>
    </recommendedName>
</protein>
<dbReference type="PRINTS" id="PR00469">
    <property type="entry name" value="PNDRDTASEII"/>
</dbReference>
<dbReference type="OrthoDB" id="9786503at2"/>
<dbReference type="InterPro" id="IPR050097">
    <property type="entry name" value="Ferredoxin-NADP_redctase_2"/>
</dbReference>
<dbReference type="STRING" id="588932.DA69_04145"/>
<dbReference type="KEGG" id="bne:DA69_04145"/>
<dbReference type="Gene3D" id="3.50.50.60">
    <property type="entry name" value="FAD/NAD(P)-binding domain"/>
    <property type="match status" value="2"/>
</dbReference>
<gene>
    <name evidence="6" type="ORF">DA69_04145</name>
</gene>
<dbReference type="eggNOG" id="COG0492">
    <property type="taxonomic scope" value="Bacteria"/>
</dbReference>
<dbReference type="SUPFAM" id="SSF51905">
    <property type="entry name" value="FAD/NAD(P)-binding domain"/>
    <property type="match status" value="1"/>
</dbReference>